<keyword evidence="4" id="KW-1185">Reference proteome</keyword>
<accession>A0A4R1HVQ8</accession>
<dbReference type="GO" id="GO:0005507">
    <property type="term" value="F:copper ion binding"/>
    <property type="evidence" value="ECO:0007669"/>
    <property type="project" value="InterPro"/>
</dbReference>
<dbReference type="InterPro" id="IPR045087">
    <property type="entry name" value="Cu-oxidase_fam"/>
</dbReference>
<dbReference type="PANTHER" id="PTHR11709">
    <property type="entry name" value="MULTI-COPPER OXIDASE"/>
    <property type="match status" value="1"/>
</dbReference>
<comment type="caution">
    <text evidence="3">The sequence shown here is derived from an EMBL/GenBank/DDBJ whole genome shotgun (WGS) entry which is preliminary data.</text>
</comment>
<feature type="compositionally biased region" description="Pro residues" evidence="1">
    <location>
        <begin position="363"/>
        <end position="373"/>
    </location>
</feature>
<sequence>MTEPRTYDVVALTVPIAYNAHGDRTTDGSVFALAEHAVALRAVTGDRPDPLVRPLVLRARVGERVVVQFRNDTGHRAGIHPQGVRYDVERADGGVVGCNPDSAAEPGGRRRYVWDCPNEGVFFFGDLADLRGCENGSQAHGLFGALVVEPEGATWTDPETGAPLPDGLSADVHVPGGTAFREFVTFLQDAAANDDGPPVALSGYRCEPVSRRPADDRRYSSWTHGDPATPVLRAYAGDRTLIRLVHAGLRDSRVFHLHGHRWRTSAGAPAVDAVGLGPQEALTIEPVGGAGSVHGAAGDAMWEFPGTDVWGVLRVFDVALDGNGHHPDGTPIPALRPLPGHRPPPEPTPERPGFPTFVAGVHPGPPPRPPRTPSTPSDGDREPSELERAAFCADPRPGEAFTRVGPVDVPVRRYHLLALQGVLHHHRGERADHRDDSGVLYVPADDVARAGGVDAFRAQLASGERDVHPVAIRAAAGEVVELALTNALPEGPDVGAHVHLLGHDPLVADGAAVGWNYASGVAAGRTRTVRWYCDGELGTAVFTDALPERRLFGSLVVEPAGARWTDPHDPDREVTSAEAAVVTLPDGSSFREQVLAVADGVPLRRHPHGAAPEPHAPGRATVGYRCEPLDERPGDPADRFSSREHGDPGTPLPRAYPGERVRIRLYQGAGTGRHGVVAHGLRWPSRPGDPSSPPCSQWTLGPGQAADLHVDDLGGPGDHLWSLSAGEDAWPGAWGLLRVHDRPMSDLPTLPGAFPVPPDPQRGPVRRYRVTVRAAARDHGRGRSDPLALVYTVDSADGADGADGPGALVLRAHAGEWVEVTLTNELSGPPSAASADPLLSGEQDPGERVVSDRVSLHAVGLRHDVRGSDGTAAGTNPDSTVKPGHSVTYRWFADAPGPVLLSDRADVRTHRHRGLVGVLVVEPPDVTPVHPSGHGSGWVGEQALLRRTDGTTERELVLLLSDGLRLHRAGGPDRPLPETAVSGSAAFNHRSAALVPDRPSLADPNPPTPVLACAPGDRLRVHVVAATDRAGAHSFTVHGHDWPCDEHPDAPRVGTTGGLAAGAVRSIAFTAGGPGDYAYRSGALRWALAEGLWGVIRVRRL</sequence>
<feature type="region of interest" description="Disordered" evidence="1">
    <location>
        <begin position="627"/>
        <end position="656"/>
    </location>
</feature>
<name>A0A4R1HVQ8_PSEEN</name>
<gene>
    <name evidence="3" type="ORF">EV378_5571</name>
</gene>
<evidence type="ECO:0000256" key="1">
    <source>
        <dbReference type="SAM" id="MobiDB-lite"/>
    </source>
</evidence>
<dbReference type="InterPro" id="IPR008972">
    <property type="entry name" value="Cupredoxin"/>
</dbReference>
<evidence type="ECO:0000313" key="4">
    <source>
        <dbReference type="Proteomes" id="UP000295560"/>
    </source>
</evidence>
<reference evidence="3 4" key="1">
    <citation type="submission" date="2019-03" db="EMBL/GenBank/DDBJ databases">
        <title>Sequencing the genomes of 1000 actinobacteria strains.</title>
        <authorList>
            <person name="Klenk H.-P."/>
        </authorList>
    </citation>
    <scope>NUCLEOTIDE SEQUENCE [LARGE SCALE GENOMIC DNA]</scope>
    <source>
        <strain evidence="3 4">DSM 44969</strain>
    </source>
</reference>
<dbReference type="Proteomes" id="UP000295560">
    <property type="component" value="Unassembled WGS sequence"/>
</dbReference>
<feature type="region of interest" description="Disordered" evidence="1">
    <location>
        <begin position="327"/>
        <end position="385"/>
    </location>
</feature>
<dbReference type="PANTHER" id="PTHR11709:SF486">
    <property type="entry name" value="MULTICOPPER OXIDASE"/>
    <property type="match status" value="1"/>
</dbReference>
<dbReference type="AlphaFoldDB" id="A0A4R1HVQ8"/>
<dbReference type="InterPro" id="IPR011707">
    <property type="entry name" value="Cu-oxidase-like_N"/>
</dbReference>
<protein>
    <submittedName>
        <fullName evidence="3">FtsP/CotA-like multicopper oxidase with cupredoxin domain</fullName>
    </submittedName>
</protein>
<dbReference type="CDD" id="cd00920">
    <property type="entry name" value="Cupredoxin"/>
    <property type="match status" value="1"/>
</dbReference>
<evidence type="ECO:0000259" key="2">
    <source>
        <dbReference type="Pfam" id="PF07732"/>
    </source>
</evidence>
<evidence type="ECO:0000313" key="3">
    <source>
        <dbReference type="EMBL" id="TCK21582.1"/>
    </source>
</evidence>
<dbReference type="EMBL" id="SMFZ01000002">
    <property type="protein sequence ID" value="TCK21582.1"/>
    <property type="molecule type" value="Genomic_DNA"/>
</dbReference>
<organism evidence="3 4">
    <name type="scientific">Pseudonocardia endophytica</name>
    <dbReference type="NCBI Taxonomy" id="401976"/>
    <lineage>
        <taxon>Bacteria</taxon>
        <taxon>Bacillati</taxon>
        <taxon>Actinomycetota</taxon>
        <taxon>Actinomycetes</taxon>
        <taxon>Pseudonocardiales</taxon>
        <taxon>Pseudonocardiaceae</taxon>
        <taxon>Pseudonocardia</taxon>
    </lineage>
</organism>
<proteinExistence type="predicted"/>
<dbReference type="Gene3D" id="2.60.40.420">
    <property type="entry name" value="Cupredoxins - blue copper proteins"/>
    <property type="match status" value="3"/>
</dbReference>
<feature type="region of interest" description="Disordered" evidence="1">
    <location>
        <begin position="826"/>
        <end position="846"/>
    </location>
</feature>
<feature type="compositionally biased region" description="Pro residues" evidence="1">
    <location>
        <begin position="334"/>
        <end position="352"/>
    </location>
</feature>
<dbReference type="Pfam" id="PF07732">
    <property type="entry name" value="Cu-oxidase_3"/>
    <property type="match status" value="1"/>
</dbReference>
<dbReference type="SUPFAM" id="SSF49503">
    <property type="entry name" value="Cupredoxins"/>
    <property type="match status" value="6"/>
</dbReference>
<dbReference type="GO" id="GO:0016491">
    <property type="term" value="F:oxidoreductase activity"/>
    <property type="evidence" value="ECO:0007669"/>
    <property type="project" value="TreeGrafter"/>
</dbReference>
<dbReference type="OrthoDB" id="345021at2"/>
<dbReference type="RefSeq" id="WP_132430318.1">
    <property type="nucleotide sequence ID" value="NZ_SMFZ01000002.1"/>
</dbReference>
<feature type="domain" description="Plastocyanin-like" evidence="2">
    <location>
        <begin position="57"/>
        <end position="151"/>
    </location>
</feature>
<feature type="compositionally biased region" description="Basic and acidic residues" evidence="1">
    <location>
        <begin position="627"/>
        <end position="647"/>
    </location>
</feature>